<name>A0A6A4QY04_LUPAL</name>
<protein>
    <submittedName>
        <fullName evidence="11">Putative bifunctional inhibitor/plant lipid transfer protein/seed storage helical</fullName>
    </submittedName>
</protein>
<evidence type="ECO:0000313" key="11">
    <source>
        <dbReference type="EMBL" id="KAE9618242.1"/>
    </source>
</evidence>
<dbReference type="CDD" id="cd00010">
    <property type="entry name" value="AAI_LTSS"/>
    <property type="match status" value="1"/>
</dbReference>
<keyword evidence="12" id="KW-1185">Reference proteome</keyword>
<dbReference type="GO" id="GO:0098552">
    <property type="term" value="C:side of membrane"/>
    <property type="evidence" value="ECO:0007669"/>
    <property type="project" value="UniProtKB-KW"/>
</dbReference>
<keyword evidence="5 9" id="KW-0732">Signal</keyword>
<evidence type="ECO:0000256" key="1">
    <source>
        <dbReference type="ARBA" id="ARBA00004609"/>
    </source>
</evidence>
<sequence length="117" mass="12542">MTSSVGVVLAMVVVMSGGGSYAQQISNPCKGGMVNRIFTPCVNFITSSSGNGRSPTRECCSALKSLTSDGVDCLCLLVTATVPFKIPINRTIAISLPRACNCWKNQEYTNSENKKWQ</sequence>
<dbReference type="GO" id="GO:0005886">
    <property type="term" value="C:plasma membrane"/>
    <property type="evidence" value="ECO:0007669"/>
    <property type="project" value="UniProtKB-SubCell"/>
</dbReference>
<keyword evidence="4" id="KW-0336">GPI-anchor</keyword>
<evidence type="ECO:0000256" key="5">
    <source>
        <dbReference type="ARBA" id="ARBA00022729"/>
    </source>
</evidence>
<evidence type="ECO:0000256" key="3">
    <source>
        <dbReference type="ARBA" id="ARBA00022475"/>
    </source>
</evidence>
<evidence type="ECO:0000313" key="12">
    <source>
        <dbReference type="Proteomes" id="UP000447434"/>
    </source>
</evidence>
<comment type="similarity">
    <text evidence="2">Belongs to the plant LTP family.</text>
</comment>
<gene>
    <name evidence="11" type="ORF">Lalb_Chr02g0140651</name>
</gene>
<keyword evidence="7" id="KW-0325">Glycoprotein</keyword>
<dbReference type="Pfam" id="PF14368">
    <property type="entry name" value="LTP_2"/>
    <property type="match status" value="1"/>
</dbReference>
<comment type="subcellular location">
    <subcellularLocation>
        <location evidence="1">Cell membrane</location>
        <topology evidence="1">Lipid-anchor</topology>
        <topology evidence="1">GPI-anchor</topology>
    </subcellularLocation>
</comment>
<dbReference type="InterPro" id="IPR043325">
    <property type="entry name" value="LTSS"/>
</dbReference>
<evidence type="ECO:0000256" key="9">
    <source>
        <dbReference type="SAM" id="SignalP"/>
    </source>
</evidence>
<evidence type="ECO:0000256" key="4">
    <source>
        <dbReference type="ARBA" id="ARBA00022622"/>
    </source>
</evidence>
<dbReference type="OrthoDB" id="1914452at2759"/>
<keyword evidence="6" id="KW-1015">Disulfide bond</keyword>
<dbReference type="SUPFAM" id="SSF47699">
    <property type="entry name" value="Bifunctional inhibitor/lipid-transfer protein/seed storage 2S albumin"/>
    <property type="match status" value="1"/>
</dbReference>
<accession>A0A6A4QY04</accession>
<organism evidence="11 12">
    <name type="scientific">Lupinus albus</name>
    <name type="common">White lupine</name>
    <name type="synonym">Lupinus termis</name>
    <dbReference type="NCBI Taxonomy" id="3870"/>
    <lineage>
        <taxon>Eukaryota</taxon>
        <taxon>Viridiplantae</taxon>
        <taxon>Streptophyta</taxon>
        <taxon>Embryophyta</taxon>
        <taxon>Tracheophyta</taxon>
        <taxon>Spermatophyta</taxon>
        <taxon>Magnoliopsida</taxon>
        <taxon>eudicotyledons</taxon>
        <taxon>Gunneridae</taxon>
        <taxon>Pentapetalae</taxon>
        <taxon>rosids</taxon>
        <taxon>fabids</taxon>
        <taxon>Fabales</taxon>
        <taxon>Fabaceae</taxon>
        <taxon>Papilionoideae</taxon>
        <taxon>50 kb inversion clade</taxon>
        <taxon>genistoids sensu lato</taxon>
        <taxon>core genistoids</taxon>
        <taxon>Genisteae</taxon>
        <taxon>Lupinus</taxon>
    </lineage>
</organism>
<evidence type="ECO:0000256" key="6">
    <source>
        <dbReference type="ARBA" id="ARBA00023157"/>
    </source>
</evidence>
<evidence type="ECO:0000256" key="8">
    <source>
        <dbReference type="ARBA" id="ARBA00023288"/>
    </source>
</evidence>
<evidence type="ECO:0000256" key="7">
    <source>
        <dbReference type="ARBA" id="ARBA00023180"/>
    </source>
</evidence>
<feature type="signal peptide" evidence="9">
    <location>
        <begin position="1"/>
        <end position="22"/>
    </location>
</feature>
<dbReference type="Proteomes" id="UP000447434">
    <property type="component" value="Chromosome 2"/>
</dbReference>
<dbReference type="AlphaFoldDB" id="A0A6A4QY04"/>
<keyword evidence="4" id="KW-0472">Membrane</keyword>
<feature type="domain" description="Bifunctional inhibitor/plant lipid transfer protein/seed storage helical" evidence="10">
    <location>
        <begin position="10"/>
        <end position="102"/>
    </location>
</feature>
<dbReference type="InterPro" id="IPR036312">
    <property type="entry name" value="Bifun_inhib/LTP/seed_sf"/>
</dbReference>
<evidence type="ECO:0000259" key="10">
    <source>
        <dbReference type="Pfam" id="PF14368"/>
    </source>
</evidence>
<evidence type="ECO:0000256" key="2">
    <source>
        <dbReference type="ARBA" id="ARBA00009748"/>
    </source>
</evidence>
<dbReference type="Gene3D" id="1.10.110.10">
    <property type="entry name" value="Plant lipid-transfer and hydrophobic proteins"/>
    <property type="match status" value="1"/>
</dbReference>
<dbReference type="InterPro" id="IPR016140">
    <property type="entry name" value="Bifunc_inhib/LTP/seed_store"/>
</dbReference>
<keyword evidence="8" id="KW-0449">Lipoprotein</keyword>
<comment type="caution">
    <text evidence="11">The sequence shown here is derived from an EMBL/GenBank/DDBJ whole genome shotgun (WGS) entry which is preliminary data.</text>
</comment>
<dbReference type="PANTHER" id="PTHR33044">
    <property type="entry name" value="BIFUNCTIONAL INHIBITOR/LIPID-TRANSFER PROTEIN/SEED STORAGE 2S ALBUMIN SUPERFAMILY PROTEIN-RELATED"/>
    <property type="match status" value="1"/>
</dbReference>
<reference evidence="12" key="1">
    <citation type="journal article" date="2020" name="Nat. Commun.">
        <title>Genome sequence of the cluster root forming white lupin.</title>
        <authorList>
            <person name="Hufnagel B."/>
            <person name="Marques A."/>
            <person name="Soriano A."/>
            <person name="Marques L."/>
            <person name="Divol F."/>
            <person name="Doumas P."/>
            <person name="Sallet E."/>
            <person name="Mancinotti D."/>
            <person name="Carrere S."/>
            <person name="Marande W."/>
            <person name="Arribat S."/>
            <person name="Keller J."/>
            <person name="Huneau C."/>
            <person name="Blein T."/>
            <person name="Aime D."/>
            <person name="Laguerre M."/>
            <person name="Taylor J."/>
            <person name="Schubert V."/>
            <person name="Nelson M."/>
            <person name="Geu-Flores F."/>
            <person name="Crespi M."/>
            <person name="Gallardo-Guerrero K."/>
            <person name="Delaux P.-M."/>
            <person name="Salse J."/>
            <person name="Berges H."/>
            <person name="Guyot R."/>
            <person name="Gouzy J."/>
            <person name="Peret B."/>
        </authorList>
    </citation>
    <scope>NUCLEOTIDE SEQUENCE [LARGE SCALE GENOMIC DNA]</scope>
    <source>
        <strain evidence="12">cv. Amiga</strain>
    </source>
</reference>
<proteinExistence type="inferred from homology"/>
<feature type="chain" id="PRO_5025609332" evidence="9">
    <location>
        <begin position="23"/>
        <end position="117"/>
    </location>
</feature>
<keyword evidence="3" id="KW-1003">Cell membrane</keyword>
<dbReference type="EMBL" id="WOCE01000002">
    <property type="protein sequence ID" value="KAE9618242.1"/>
    <property type="molecule type" value="Genomic_DNA"/>
</dbReference>